<evidence type="ECO:0000256" key="1">
    <source>
        <dbReference type="ARBA" id="ARBA00023002"/>
    </source>
</evidence>
<feature type="domain" description="FAD dependent oxidoreductase" evidence="3">
    <location>
        <begin position="3"/>
        <end position="336"/>
    </location>
</feature>
<feature type="compositionally biased region" description="Acidic residues" evidence="2">
    <location>
        <begin position="250"/>
        <end position="259"/>
    </location>
</feature>
<evidence type="ECO:0000259" key="3">
    <source>
        <dbReference type="Pfam" id="PF01266"/>
    </source>
</evidence>
<feature type="region of interest" description="Disordered" evidence="2">
    <location>
        <begin position="249"/>
        <end position="268"/>
    </location>
</feature>
<sequence length="366" mass="38877">MTRIAVIGGGAVGLTAAHDLARAGEDVTVFERGALASGSTDRAAGVLYDAYAGEIDARIGKRSIERFREFSVGDGFEFHETPYVWFAQAGDERRGSAIREQVSEMCSRGIDAGLLDERELTGLAPDLETNDIGTAALARNAGWTDPATYAGMMATKARKTGVEIRTDTPAALAEAGVNAGGDREPFETVVVAAGAHTKRVLEKAGRSIAMKPYRVQALVLDAAVETPMGYDASAGFYFRPHPDGLLVGDGTEDRESDPEGWDRASDAGFVASARERAGERLGLAEPPVERAWAGLCTATPDGDPLLGWLEEGLYVATGWQGHGFMRAPALGEVIAREVRGESGVEPFDPTRFTGEEEFPIVEGLAL</sequence>
<dbReference type="EMBL" id="LTAZ01000001">
    <property type="protein sequence ID" value="KYH27725.1"/>
    <property type="molecule type" value="Genomic_DNA"/>
</dbReference>
<dbReference type="AlphaFoldDB" id="A0A151AJH9"/>
<reference evidence="4 5" key="1">
    <citation type="submission" date="2016-02" db="EMBL/GenBank/DDBJ databases">
        <title>Genome sequence of Halalkalicoccus paucihalophilus DSM 24557.</title>
        <authorList>
            <person name="Poehlein A."/>
            <person name="Daniel R."/>
        </authorList>
    </citation>
    <scope>NUCLEOTIDE SEQUENCE [LARGE SCALE GENOMIC DNA]</scope>
    <source>
        <strain evidence="4 5">DSM 24557</strain>
    </source>
</reference>
<name>A0A151AJH9_9EURY</name>
<dbReference type="PANTHER" id="PTHR13847:SF287">
    <property type="entry name" value="FAD-DEPENDENT OXIDOREDUCTASE DOMAIN-CONTAINING PROTEIN 1"/>
    <property type="match status" value="1"/>
</dbReference>
<dbReference type="Proteomes" id="UP000075321">
    <property type="component" value="Unassembled WGS sequence"/>
</dbReference>
<dbReference type="RefSeq" id="WP_066378840.1">
    <property type="nucleotide sequence ID" value="NZ_LTAZ01000001.1"/>
</dbReference>
<evidence type="ECO:0000313" key="5">
    <source>
        <dbReference type="Proteomes" id="UP000075321"/>
    </source>
</evidence>
<dbReference type="Gene3D" id="3.30.9.10">
    <property type="entry name" value="D-Amino Acid Oxidase, subunit A, domain 2"/>
    <property type="match status" value="1"/>
</dbReference>
<protein>
    <submittedName>
        <fullName evidence="4">D-amino acid dehydrogenase small subunit</fullName>
        <ecNumber evidence="4">1.4.99.6</ecNumber>
    </submittedName>
</protein>
<accession>A0A151AJH9</accession>
<organism evidence="4 5">
    <name type="scientific">Halalkalicoccus paucihalophilus</name>
    <dbReference type="NCBI Taxonomy" id="1008153"/>
    <lineage>
        <taxon>Archaea</taxon>
        <taxon>Methanobacteriati</taxon>
        <taxon>Methanobacteriota</taxon>
        <taxon>Stenosarchaea group</taxon>
        <taxon>Halobacteria</taxon>
        <taxon>Halobacteriales</taxon>
        <taxon>Halococcaceae</taxon>
        <taxon>Halalkalicoccus</taxon>
    </lineage>
</organism>
<dbReference type="PANTHER" id="PTHR13847">
    <property type="entry name" value="SARCOSINE DEHYDROGENASE-RELATED"/>
    <property type="match status" value="1"/>
</dbReference>
<evidence type="ECO:0000313" key="4">
    <source>
        <dbReference type="EMBL" id="KYH27725.1"/>
    </source>
</evidence>
<proteinExistence type="predicted"/>
<dbReference type="EC" id="1.4.99.6" evidence="4"/>
<dbReference type="GO" id="GO:0005737">
    <property type="term" value="C:cytoplasm"/>
    <property type="evidence" value="ECO:0007669"/>
    <property type="project" value="TreeGrafter"/>
</dbReference>
<evidence type="ECO:0000256" key="2">
    <source>
        <dbReference type="SAM" id="MobiDB-lite"/>
    </source>
</evidence>
<dbReference type="Gene3D" id="3.50.50.60">
    <property type="entry name" value="FAD/NAD(P)-binding domain"/>
    <property type="match status" value="1"/>
</dbReference>
<dbReference type="OrthoDB" id="168391at2157"/>
<dbReference type="GO" id="GO:0016491">
    <property type="term" value="F:oxidoreductase activity"/>
    <property type="evidence" value="ECO:0007669"/>
    <property type="project" value="UniProtKB-KW"/>
</dbReference>
<dbReference type="PATRIC" id="fig|1008153.3.peg.397"/>
<keyword evidence="5" id="KW-1185">Reference proteome</keyword>
<dbReference type="Pfam" id="PF01266">
    <property type="entry name" value="DAO"/>
    <property type="match status" value="1"/>
</dbReference>
<dbReference type="SUPFAM" id="SSF51905">
    <property type="entry name" value="FAD/NAD(P)-binding domain"/>
    <property type="match status" value="1"/>
</dbReference>
<comment type="caution">
    <text evidence="4">The sequence shown here is derived from an EMBL/GenBank/DDBJ whole genome shotgun (WGS) entry which is preliminary data.</text>
</comment>
<gene>
    <name evidence="4" type="primary">dadA_1</name>
    <name evidence="4" type="ORF">HAPAU_03930</name>
</gene>
<dbReference type="InterPro" id="IPR006076">
    <property type="entry name" value="FAD-dep_OxRdtase"/>
</dbReference>
<keyword evidence="1 4" id="KW-0560">Oxidoreductase</keyword>
<dbReference type="PRINTS" id="PR00419">
    <property type="entry name" value="ADXRDTASE"/>
</dbReference>
<dbReference type="InterPro" id="IPR036188">
    <property type="entry name" value="FAD/NAD-bd_sf"/>
</dbReference>